<evidence type="ECO:0000313" key="1">
    <source>
        <dbReference type="EMBL" id="ALA97385.1"/>
    </source>
</evidence>
<dbReference type="AlphaFoldDB" id="A0A0K2JFM6"/>
<name>A0A0K2JFM6_SPIKU</name>
<dbReference type="InterPro" id="IPR022160">
    <property type="entry name" value="Phage_1-C74_Orf1"/>
</dbReference>
<protein>
    <submittedName>
        <fullName evidence="1">Spiroplasmavirus-related protein</fullName>
    </submittedName>
</protein>
<dbReference type="STRING" id="273035.SKUN_00484"/>
<gene>
    <name evidence="1" type="ORF">SKUN_00484</name>
</gene>
<dbReference type="Proteomes" id="UP000062963">
    <property type="component" value="Chromosome"/>
</dbReference>
<organism evidence="1 2">
    <name type="scientific">Spiroplasma kunkelii CR2-3x</name>
    <dbReference type="NCBI Taxonomy" id="273035"/>
    <lineage>
        <taxon>Bacteria</taxon>
        <taxon>Bacillati</taxon>
        <taxon>Mycoplasmatota</taxon>
        <taxon>Mollicutes</taxon>
        <taxon>Entomoplasmatales</taxon>
        <taxon>Spiroplasmataceae</taxon>
        <taxon>Spiroplasma</taxon>
    </lineage>
</organism>
<dbReference type="KEGG" id="skn:SKUN_00484"/>
<accession>A0A0K2JFM6</accession>
<dbReference type="PATRIC" id="fig|273035.7.peg.573"/>
<dbReference type="Pfam" id="PF12461">
    <property type="entry name" value="DUF3688"/>
    <property type="match status" value="1"/>
</dbReference>
<keyword evidence="2" id="KW-1185">Reference proteome</keyword>
<evidence type="ECO:0000313" key="2">
    <source>
        <dbReference type="Proteomes" id="UP000062963"/>
    </source>
</evidence>
<dbReference type="EMBL" id="CP010899">
    <property type="protein sequence ID" value="ALA97385.1"/>
    <property type="molecule type" value="Genomic_DNA"/>
</dbReference>
<reference evidence="1 2" key="1">
    <citation type="journal article" date="2015" name="Genome Announc.">
        <title>Complete Genome Sequence of Spiroplasma kunkelii Strain CR2-3x, Causal Agent of Corn Stunt Disease in Zea mays L.</title>
        <authorList>
            <person name="Davis R.E."/>
            <person name="Shao J."/>
            <person name="Dally E.L."/>
            <person name="Zhao Y."/>
            <person name="Gasparich G.E."/>
            <person name="Gaynor B.J."/>
            <person name="Athey J.C."/>
            <person name="Harrison N.A."/>
            <person name="Donofrio N."/>
        </authorList>
    </citation>
    <scope>NUCLEOTIDE SEQUENCE [LARGE SCALE GENOMIC DNA]</scope>
    <source>
        <strain evidence="1 2">CR2-3x</strain>
    </source>
</reference>
<proteinExistence type="predicted"/>
<sequence length="124" mass="14426">MILTVDEANLIISGSLELNNVNIDYLSFNFSFMRTGTGEVFNFNGSIYSSLNSKDLKYYQQFSGQFDLSKFLQSFFASALVPVFQNRSSFIENGYIDNLQYDTVLVNFFALKLQNFNNFFEWKY</sequence>